<name>A0ABU8HA76_9BACI</name>
<dbReference type="RefSeq" id="WP_336585472.1">
    <property type="nucleotide sequence ID" value="NZ_JBBAXC010000002.1"/>
</dbReference>
<evidence type="ECO:0000313" key="2">
    <source>
        <dbReference type="Proteomes" id="UP001312865"/>
    </source>
</evidence>
<sequence>MDLAQIWDEFMYHLNEKKGINQATWKKSAGIPFIYIHSSLDPILLDEEIKQSAANTMVGFRLHAETEFVRKQGDLSVYRHRFFVPQEKMFCCGNLCEDCIRLKRK</sequence>
<protein>
    <submittedName>
        <fullName evidence="1">Uncharacterized protein</fullName>
    </submittedName>
</protein>
<gene>
    <name evidence="1" type="ORF">WAK64_03060</name>
</gene>
<dbReference type="Proteomes" id="UP001312865">
    <property type="component" value="Unassembled WGS sequence"/>
</dbReference>
<organism evidence="1 2">
    <name type="scientific">Bacillus spongiae</name>
    <dbReference type="NCBI Taxonomy" id="2683610"/>
    <lineage>
        <taxon>Bacteria</taxon>
        <taxon>Bacillati</taxon>
        <taxon>Bacillota</taxon>
        <taxon>Bacilli</taxon>
        <taxon>Bacillales</taxon>
        <taxon>Bacillaceae</taxon>
        <taxon>Bacillus</taxon>
    </lineage>
</organism>
<dbReference type="EMBL" id="JBBAXC010000002">
    <property type="protein sequence ID" value="MEI5906049.1"/>
    <property type="molecule type" value="Genomic_DNA"/>
</dbReference>
<proteinExistence type="predicted"/>
<accession>A0ABU8HA76</accession>
<comment type="caution">
    <text evidence="1">The sequence shown here is derived from an EMBL/GenBank/DDBJ whole genome shotgun (WGS) entry which is preliminary data.</text>
</comment>
<keyword evidence="2" id="KW-1185">Reference proteome</keyword>
<reference evidence="1 2" key="1">
    <citation type="journal article" date="2018" name="J. Microbiol.">
        <title>Bacillus spongiae sp. nov., isolated from sponge of Jeju Island.</title>
        <authorList>
            <person name="Lee G.E."/>
            <person name="Im W.T."/>
            <person name="Park J.S."/>
        </authorList>
    </citation>
    <scope>NUCLEOTIDE SEQUENCE [LARGE SCALE GENOMIC DNA]</scope>
    <source>
        <strain evidence="1 2">135PIL107-10</strain>
    </source>
</reference>
<evidence type="ECO:0000313" key="1">
    <source>
        <dbReference type="EMBL" id="MEI5906049.1"/>
    </source>
</evidence>